<keyword evidence="2" id="KW-0472">Membrane</keyword>
<name>A0ABT8FGR4_9ACTN</name>
<dbReference type="RefSeq" id="WP_300952764.1">
    <property type="nucleotide sequence ID" value="NZ_JAUHJQ010000004.1"/>
</dbReference>
<feature type="transmembrane region" description="Helical" evidence="2">
    <location>
        <begin position="45"/>
        <end position="65"/>
    </location>
</feature>
<dbReference type="Gene3D" id="2.60.40.10">
    <property type="entry name" value="Immunoglobulins"/>
    <property type="match status" value="2"/>
</dbReference>
<feature type="region of interest" description="Disordered" evidence="1">
    <location>
        <begin position="193"/>
        <end position="221"/>
    </location>
</feature>
<organism evidence="3 4">
    <name type="scientific">Nocardioides oceani</name>
    <dbReference type="NCBI Taxonomy" id="3058369"/>
    <lineage>
        <taxon>Bacteria</taxon>
        <taxon>Bacillati</taxon>
        <taxon>Actinomycetota</taxon>
        <taxon>Actinomycetes</taxon>
        <taxon>Propionibacteriales</taxon>
        <taxon>Nocardioidaceae</taxon>
        <taxon>Nocardioides</taxon>
    </lineage>
</organism>
<accession>A0ABT8FGR4</accession>
<dbReference type="CDD" id="cd06530">
    <property type="entry name" value="S26_SPase_I"/>
    <property type="match status" value="1"/>
</dbReference>
<comment type="caution">
    <text evidence="3">The sequence shown here is derived from an EMBL/GenBank/DDBJ whole genome shotgun (WGS) entry which is preliminary data.</text>
</comment>
<keyword evidence="2" id="KW-1133">Transmembrane helix</keyword>
<evidence type="ECO:0000313" key="4">
    <source>
        <dbReference type="Proteomes" id="UP001168620"/>
    </source>
</evidence>
<keyword evidence="4" id="KW-1185">Reference proteome</keyword>
<dbReference type="EMBL" id="JAUHJQ010000004">
    <property type="protein sequence ID" value="MDN4173645.1"/>
    <property type="molecule type" value="Genomic_DNA"/>
</dbReference>
<feature type="region of interest" description="Disordered" evidence="1">
    <location>
        <begin position="1"/>
        <end position="22"/>
    </location>
</feature>
<protein>
    <submittedName>
        <fullName evidence="3">Ig-like domain-containing protein</fullName>
    </submittedName>
</protein>
<dbReference type="Pfam" id="PF17957">
    <property type="entry name" value="Big_7"/>
    <property type="match status" value="2"/>
</dbReference>
<reference evidence="3" key="1">
    <citation type="submission" date="2023-06" db="EMBL/GenBank/DDBJ databases">
        <title>Draft genome sequence of Nocardioides sp. SOB77.</title>
        <authorList>
            <person name="Zhang G."/>
        </authorList>
    </citation>
    <scope>NUCLEOTIDE SEQUENCE</scope>
    <source>
        <strain evidence="3">SOB77</strain>
    </source>
</reference>
<dbReference type="Proteomes" id="UP001168620">
    <property type="component" value="Unassembled WGS sequence"/>
</dbReference>
<proteinExistence type="predicted"/>
<evidence type="ECO:0000256" key="2">
    <source>
        <dbReference type="SAM" id="Phobius"/>
    </source>
</evidence>
<sequence>MADTTTAGVHGPSFTDPAGAPAGAAGQTGPAWAWAGLVVHFTARAYRALLLTLAVVATLPLAWSWTSHVIRTGSMEPAIGVGDVVVARPFTDAEDVPLGRVMVFTNPAVTDREQLLVHRVVSDLGEGEWATAGDANREIDATSVRRGDLRSRAILLVPFVGKPFVWIADRNILPLAAWAMLTCAAFALARRGTARGPAPRPPARPKARRRPPAPEDRIRRFRRPRLVPADGQVLARSPLAVVALLALPLVWSGSAGASFTSTTATTGSTWSVAEEVVTSLTLVDPPDAVRGTTPLTAVVTGSVAPGTTVRIDYAPAGSTTWRTICTDTAAPYTCSWSTTGLANQEYDLRAVLVSGSATMTSPVVEGVQVDNVAPSVVLQDPGSPLRGVVTLTASASDAHSGVDQVVLQHAAAGSTTWRDACTLTEAPFSCRFDTTTVADGTYSFRAVATDAAGGTTTSAAVTGRTVDNRVASVSVVDPGAFLSGTVQVAASAYSPSGVVSVRVQRAATGTTAWTDLCTDTTAPYACSWNTGLVANGSYDLRAVMVDGGGRTTTSASVTSRRVDNSPLRAMDVQTVPGGATLGRIEPGDRLVLTYSGQAQPSTITSGWTGAAIGVTVRVRDGNLLGLGSRGDTLDVQRTGAAVNLGSVNLREDYVRSLRTALFSATMTATTTSVGGVPVTQVTIVLGAQTSGSTPRTSSTSASMVWTPSTAVLDLAGRPAAATPATETGGSDRDW</sequence>
<dbReference type="InterPro" id="IPR019533">
    <property type="entry name" value="Peptidase_S26"/>
</dbReference>
<dbReference type="InterPro" id="IPR013783">
    <property type="entry name" value="Ig-like_fold"/>
</dbReference>
<dbReference type="SUPFAM" id="SSF51306">
    <property type="entry name" value="LexA/Signal peptidase"/>
    <property type="match status" value="1"/>
</dbReference>
<dbReference type="InterPro" id="IPR036286">
    <property type="entry name" value="LexA/Signal_pep-like_sf"/>
</dbReference>
<keyword evidence="2" id="KW-0812">Transmembrane</keyword>
<gene>
    <name evidence="3" type="ORF">QWY28_11860</name>
</gene>
<evidence type="ECO:0000313" key="3">
    <source>
        <dbReference type="EMBL" id="MDN4173645.1"/>
    </source>
</evidence>
<evidence type="ECO:0000256" key="1">
    <source>
        <dbReference type="SAM" id="MobiDB-lite"/>
    </source>
</evidence>